<dbReference type="GO" id="GO:0016746">
    <property type="term" value="F:acyltransferase activity"/>
    <property type="evidence" value="ECO:0007669"/>
    <property type="project" value="UniProtKB-KW"/>
</dbReference>
<keyword evidence="3" id="KW-0012">Acyltransferase</keyword>
<dbReference type="Gene3D" id="2.160.10.10">
    <property type="entry name" value="Hexapeptide repeat proteins"/>
    <property type="match status" value="1"/>
</dbReference>
<keyword evidence="2" id="KW-0677">Repeat</keyword>
<dbReference type="AlphaFoldDB" id="A0AAP3NLS4"/>
<reference evidence="4" key="1">
    <citation type="submission" date="2023-01" db="EMBL/GenBank/DDBJ databases">
        <title>Human gut microbiome strain richness.</title>
        <authorList>
            <person name="Chen-Liaw A."/>
        </authorList>
    </citation>
    <scope>NUCLEOTIDE SEQUENCE</scope>
    <source>
        <strain evidence="4">H9_m1001271B151109d0_201107</strain>
    </source>
</reference>
<dbReference type="Proteomes" id="UP001210999">
    <property type="component" value="Unassembled WGS sequence"/>
</dbReference>
<dbReference type="RefSeq" id="WP_117855856.1">
    <property type="nucleotide sequence ID" value="NZ_JADMQA010000059.1"/>
</dbReference>
<evidence type="ECO:0000256" key="2">
    <source>
        <dbReference type="ARBA" id="ARBA00022737"/>
    </source>
</evidence>
<dbReference type="SUPFAM" id="SSF51161">
    <property type="entry name" value="Trimeric LpxA-like enzymes"/>
    <property type="match status" value="1"/>
</dbReference>
<dbReference type="PANTHER" id="PTHR23416:SF78">
    <property type="entry name" value="LIPOPOLYSACCHARIDE BIOSYNTHESIS O-ACETYL TRANSFERASE WBBJ-RELATED"/>
    <property type="match status" value="1"/>
</dbReference>
<dbReference type="InterPro" id="IPR001451">
    <property type="entry name" value="Hexapep"/>
</dbReference>
<dbReference type="InterPro" id="IPR018357">
    <property type="entry name" value="Hexapep_transf_CS"/>
</dbReference>
<name>A0AAP3NLS4_PHOVU</name>
<organism evidence="4 5">
    <name type="scientific">Phocaeicola vulgatus</name>
    <name type="common">Bacteroides vulgatus</name>
    <dbReference type="NCBI Taxonomy" id="821"/>
    <lineage>
        <taxon>Bacteria</taxon>
        <taxon>Pseudomonadati</taxon>
        <taxon>Bacteroidota</taxon>
        <taxon>Bacteroidia</taxon>
        <taxon>Bacteroidales</taxon>
        <taxon>Bacteroidaceae</taxon>
        <taxon>Phocaeicola</taxon>
    </lineage>
</organism>
<protein>
    <submittedName>
        <fullName evidence="4">DapH/DapD/GlmU-related protein</fullName>
    </submittedName>
</protein>
<dbReference type="PROSITE" id="PS00101">
    <property type="entry name" value="HEXAPEP_TRANSFERASES"/>
    <property type="match status" value="1"/>
</dbReference>
<dbReference type="InterPro" id="IPR051159">
    <property type="entry name" value="Hexapeptide_acetyltransf"/>
</dbReference>
<evidence type="ECO:0000256" key="3">
    <source>
        <dbReference type="ARBA" id="ARBA00023315"/>
    </source>
</evidence>
<comment type="caution">
    <text evidence="4">The sequence shown here is derived from an EMBL/GenBank/DDBJ whole genome shotgun (WGS) entry which is preliminary data.</text>
</comment>
<dbReference type="Pfam" id="PF00132">
    <property type="entry name" value="Hexapep"/>
    <property type="match status" value="1"/>
</dbReference>
<sequence length="78" mass="8313">MDRRDCKKADRQHRNSAPVMIGDDCFIGAGTIILKGVTIGCRTIVGTDSVITKSLPADCIAGGNPCKVIKIRRPLNGC</sequence>
<dbReference type="PANTHER" id="PTHR23416">
    <property type="entry name" value="SIALIC ACID SYNTHASE-RELATED"/>
    <property type="match status" value="1"/>
</dbReference>
<dbReference type="InterPro" id="IPR011004">
    <property type="entry name" value="Trimer_LpxA-like_sf"/>
</dbReference>
<evidence type="ECO:0000256" key="1">
    <source>
        <dbReference type="ARBA" id="ARBA00022679"/>
    </source>
</evidence>
<accession>A0AAP3NLS4</accession>
<keyword evidence="1" id="KW-0808">Transferase</keyword>
<dbReference type="EMBL" id="JAQKEI010000025">
    <property type="protein sequence ID" value="MDB0853204.1"/>
    <property type="molecule type" value="Genomic_DNA"/>
</dbReference>
<proteinExistence type="predicted"/>
<gene>
    <name evidence="4" type="ORF">PL594_17020</name>
</gene>
<evidence type="ECO:0000313" key="5">
    <source>
        <dbReference type="Proteomes" id="UP001210999"/>
    </source>
</evidence>
<evidence type="ECO:0000313" key="4">
    <source>
        <dbReference type="EMBL" id="MDB0853204.1"/>
    </source>
</evidence>